<dbReference type="InterPro" id="IPR001214">
    <property type="entry name" value="SET_dom"/>
</dbReference>
<evidence type="ECO:0000259" key="1">
    <source>
        <dbReference type="PROSITE" id="PS50280"/>
    </source>
</evidence>
<dbReference type="PANTHER" id="PTHR47332:SF4">
    <property type="entry name" value="SET DOMAIN-CONTAINING PROTEIN 5"/>
    <property type="match status" value="1"/>
</dbReference>
<feature type="domain" description="SET" evidence="1">
    <location>
        <begin position="179"/>
        <end position="326"/>
    </location>
</feature>
<dbReference type="SUPFAM" id="SSF82199">
    <property type="entry name" value="SET domain"/>
    <property type="match status" value="1"/>
</dbReference>
<protein>
    <submittedName>
        <fullName evidence="2">SET domain-containing protein</fullName>
    </submittedName>
</protein>
<dbReference type="InterPro" id="IPR046341">
    <property type="entry name" value="SET_dom_sf"/>
</dbReference>
<evidence type="ECO:0000313" key="2">
    <source>
        <dbReference type="EMBL" id="KZO96835.1"/>
    </source>
</evidence>
<dbReference type="Proteomes" id="UP000076738">
    <property type="component" value="Unassembled WGS sequence"/>
</dbReference>
<dbReference type="STRING" id="1330018.A0A167ML73"/>
<reference evidence="2 3" key="1">
    <citation type="journal article" date="2016" name="Mol. Biol. Evol.">
        <title>Comparative Genomics of Early-Diverging Mushroom-Forming Fungi Provides Insights into the Origins of Lignocellulose Decay Capabilities.</title>
        <authorList>
            <person name="Nagy L.G."/>
            <person name="Riley R."/>
            <person name="Tritt A."/>
            <person name="Adam C."/>
            <person name="Daum C."/>
            <person name="Floudas D."/>
            <person name="Sun H."/>
            <person name="Yadav J.S."/>
            <person name="Pangilinan J."/>
            <person name="Larsson K.H."/>
            <person name="Matsuura K."/>
            <person name="Barry K."/>
            <person name="Labutti K."/>
            <person name="Kuo R."/>
            <person name="Ohm R.A."/>
            <person name="Bhattacharya S.S."/>
            <person name="Shirouzu T."/>
            <person name="Yoshinaga Y."/>
            <person name="Martin F.M."/>
            <person name="Grigoriev I.V."/>
            <person name="Hibbett D.S."/>
        </authorList>
    </citation>
    <scope>NUCLEOTIDE SEQUENCE [LARGE SCALE GENOMIC DNA]</scope>
    <source>
        <strain evidence="2 3">TUFC12733</strain>
    </source>
</reference>
<dbReference type="OrthoDB" id="5945798at2759"/>
<dbReference type="PANTHER" id="PTHR47332">
    <property type="entry name" value="SET DOMAIN-CONTAINING PROTEIN 5"/>
    <property type="match status" value="1"/>
</dbReference>
<name>A0A167ML73_CALVF</name>
<proteinExistence type="predicted"/>
<dbReference type="SMART" id="SM00317">
    <property type="entry name" value="SET"/>
    <property type="match status" value="1"/>
</dbReference>
<dbReference type="EMBL" id="KV417282">
    <property type="protein sequence ID" value="KZO96835.1"/>
    <property type="molecule type" value="Genomic_DNA"/>
</dbReference>
<evidence type="ECO:0000313" key="3">
    <source>
        <dbReference type="Proteomes" id="UP000076738"/>
    </source>
</evidence>
<dbReference type="InterPro" id="IPR053185">
    <property type="entry name" value="SET_domain_protein"/>
</dbReference>
<accession>A0A167ML73</accession>
<sequence>MLPTWSRRLIATSQSEVRKRMEEIKKEENVVQRDRQFRLLAMESGKHFDVDCWMQLRQYMSISASLELVDDIVKDPAYPLSSFYLAVSRMSMPILFLFGHNIVFQTLPRQEQENLIQHFHEIWKREYLQKLCVIPFGLRNSDRDADTLCITYGDNGEHLLKHPYLAQSISAELAQVNGRHVETVPIAGAGLGLRAKFNIPARTLFVRERPLVLCIRQPSLSLIVQLPTFLDHMSPEERTAFKALHNCKPKHDDAFELLGIMRTNRFAVNLPFDKEGEHSAVFDTMSRANHSCVPNAEYRWHYDSFCGGFVSLRDIQQGEEITVSYTLGLLPAHERQAELQQKWSFRCTCRACTLPEEEQKESDRRRQQLGAYLLPQGSSIAEISGGISRLFDSDAIQDDNRKQLEFTQLMYAEGLLPWMTPQMLADLMKLDRGHAHIQSDRDTVGLI</sequence>
<dbReference type="Pfam" id="PF00856">
    <property type="entry name" value="SET"/>
    <property type="match status" value="1"/>
</dbReference>
<dbReference type="CDD" id="cd20071">
    <property type="entry name" value="SET_SMYD"/>
    <property type="match status" value="1"/>
</dbReference>
<dbReference type="Gene3D" id="2.170.270.10">
    <property type="entry name" value="SET domain"/>
    <property type="match status" value="1"/>
</dbReference>
<dbReference type="AlphaFoldDB" id="A0A167ML73"/>
<gene>
    <name evidence="2" type="ORF">CALVIDRAFT_563480</name>
</gene>
<organism evidence="2 3">
    <name type="scientific">Calocera viscosa (strain TUFC12733)</name>
    <dbReference type="NCBI Taxonomy" id="1330018"/>
    <lineage>
        <taxon>Eukaryota</taxon>
        <taxon>Fungi</taxon>
        <taxon>Dikarya</taxon>
        <taxon>Basidiomycota</taxon>
        <taxon>Agaricomycotina</taxon>
        <taxon>Dacrymycetes</taxon>
        <taxon>Dacrymycetales</taxon>
        <taxon>Dacrymycetaceae</taxon>
        <taxon>Calocera</taxon>
    </lineage>
</organism>
<dbReference type="PROSITE" id="PS50280">
    <property type="entry name" value="SET"/>
    <property type="match status" value="1"/>
</dbReference>
<keyword evidence="3" id="KW-1185">Reference proteome</keyword>